<dbReference type="InterPro" id="IPR029063">
    <property type="entry name" value="SAM-dependent_MTases_sf"/>
</dbReference>
<sequence length="510" mass="58446">MRHAVIFSSFVPETEVALSLSKYYLDLLETYHKDSDIYLGINTGSGPTWRKMLRDSTLKLNIAEVDPKLHVNSDVSGFQAALDLLRQSHHRYDYYWFGHTKGVSHSADAQLTSLLDELERNFWSKRLYVEEHCSPEVYGVFGSHFMPASNSHSDISEFLKSVYPSPFKHIGYITTYTFFGLTSGALDPFLERADDLFFNQNLINHSGLSRYFFEGGFSWISDFVGLEPFFTAEYKSKNPSATLGLCHPMLLADNQEKVRSLIEAWRQDKADFAYTGWPVGVGSTVHYDGNIYELPEFIEQFPHLTITLDDIGLCLASDRASSSHNFLVKYEKIFAPFREQDINILHIGTRPKESLRMWTYFFRSANIIAVDEEGTPELLGERIRIEIGDQGDAAFMSAIARRYQPKIVIDDGSHISNKQISSLQTLLPLIGHGGLYVVEDLHTCVDRLRQFYTRDSEMTILDYLLKMLRYYSPENDSDRHQDDEFVNFCAKNVYNIGFFNKMAVIELNPA</sequence>
<reference evidence="1" key="2">
    <citation type="submission" date="2021-08" db="EMBL/GenBank/DDBJ databases">
        <authorList>
            <person name="Tani A."/>
            <person name="Ola A."/>
            <person name="Ogura Y."/>
            <person name="Katsura K."/>
            <person name="Hayashi T."/>
        </authorList>
    </citation>
    <scope>NUCLEOTIDE SEQUENCE</scope>
    <source>
        <strain evidence="1">KCTC 52305</strain>
    </source>
</reference>
<keyword evidence="2" id="KW-1185">Reference proteome</keyword>
<evidence type="ECO:0008006" key="3">
    <source>
        <dbReference type="Google" id="ProtNLM"/>
    </source>
</evidence>
<dbReference type="RefSeq" id="WP_128565967.1">
    <property type="nucleotide sequence ID" value="NZ_BPQH01000016.1"/>
</dbReference>
<evidence type="ECO:0000313" key="1">
    <source>
        <dbReference type="EMBL" id="GJD52047.1"/>
    </source>
</evidence>
<dbReference type="Gene3D" id="3.40.50.150">
    <property type="entry name" value="Vaccinia Virus protein VP39"/>
    <property type="match status" value="1"/>
</dbReference>
<dbReference type="EMBL" id="BPQH01000016">
    <property type="protein sequence ID" value="GJD52047.1"/>
    <property type="molecule type" value="Genomic_DNA"/>
</dbReference>
<accession>A0ABQ4R341</accession>
<comment type="caution">
    <text evidence="1">The sequence shown here is derived from an EMBL/GenBank/DDBJ whole genome shotgun (WGS) entry which is preliminary data.</text>
</comment>
<protein>
    <recommendedName>
        <fullName evidence="3">Class I SAM-dependent methyltransferase</fullName>
    </recommendedName>
</protein>
<proteinExistence type="predicted"/>
<name>A0ABQ4R341_9HYPH</name>
<evidence type="ECO:0000313" key="2">
    <source>
        <dbReference type="Proteomes" id="UP001055167"/>
    </source>
</evidence>
<gene>
    <name evidence="1" type="ORF">OPKNFCMD_4809</name>
</gene>
<reference evidence="1" key="1">
    <citation type="journal article" date="2021" name="Front. Microbiol.">
        <title>Comprehensive Comparative Genomics and Phenotyping of Methylobacterium Species.</title>
        <authorList>
            <person name="Alessa O."/>
            <person name="Ogura Y."/>
            <person name="Fujitani Y."/>
            <person name="Takami H."/>
            <person name="Hayashi T."/>
            <person name="Sahin N."/>
            <person name="Tani A."/>
        </authorList>
    </citation>
    <scope>NUCLEOTIDE SEQUENCE</scope>
    <source>
        <strain evidence="1">KCTC 52305</strain>
    </source>
</reference>
<dbReference type="Proteomes" id="UP001055167">
    <property type="component" value="Unassembled WGS sequence"/>
</dbReference>
<dbReference type="SUPFAM" id="SSF53335">
    <property type="entry name" value="S-adenosyl-L-methionine-dependent methyltransferases"/>
    <property type="match status" value="1"/>
</dbReference>
<organism evidence="1 2">
    <name type="scientific">Methylobacterium crusticola</name>
    <dbReference type="NCBI Taxonomy" id="1697972"/>
    <lineage>
        <taxon>Bacteria</taxon>
        <taxon>Pseudomonadati</taxon>
        <taxon>Pseudomonadota</taxon>
        <taxon>Alphaproteobacteria</taxon>
        <taxon>Hyphomicrobiales</taxon>
        <taxon>Methylobacteriaceae</taxon>
        <taxon>Methylobacterium</taxon>
    </lineage>
</organism>